<dbReference type="Gene3D" id="2.120.10.70">
    <property type="entry name" value="Fucose-specific lectin"/>
    <property type="match status" value="1"/>
</dbReference>
<keyword evidence="2" id="KW-1185">Reference proteome</keyword>
<evidence type="ECO:0000313" key="2">
    <source>
        <dbReference type="Proteomes" id="UP000419138"/>
    </source>
</evidence>
<evidence type="ECO:0000313" key="1">
    <source>
        <dbReference type="EMBL" id="MQS99973.1"/>
    </source>
</evidence>
<dbReference type="RefSeq" id="WP_153521485.1">
    <property type="nucleotide sequence ID" value="NZ_JBEPDZ010000050.1"/>
</dbReference>
<gene>
    <name evidence="1" type="ORF">FF041_07005</name>
</gene>
<dbReference type="OrthoDB" id="4147030at2"/>
<comment type="caution">
    <text evidence="1">The sequence shown here is derived from an EMBL/GenBank/DDBJ whole genome shotgun (WGS) entry which is preliminary data.</text>
</comment>
<dbReference type="Proteomes" id="UP000419138">
    <property type="component" value="Unassembled WGS sequence"/>
</dbReference>
<reference evidence="1 2" key="1">
    <citation type="submission" date="2019-05" db="EMBL/GenBank/DDBJ databases">
        <title>Comparative genomics and metabolomics analyses of clavulanic acid producing Streptomyces species provides insight into specialized metabolism and evolution of beta-lactam biosynthetic gene clusters.</title>
        <authorList>
            <person name="Moore M.A."/>
            <person name="Cruz-Morales P."/>
            <person name="Barona Gomez F."/>
            <person name="Kapil T."/>
        </authorList>
    </citation>
    <scope>NUCLEOTIDE SEQUENCE [LARGE SCALE GENOMIC DNA]</scope>
    <source>
        <strain evidence="1 2">NRRL 5741</strain>
    </source>
</reference>
<proteinExistence type="predicted"/>
<dbReference type="AlphaFoldDB" id="A0A646KCP3"/>
<sequence length="670" mass="72106">MSPELSVSRDARLKRLRQRLHDETPPAAFEGQVQASRGAHLLYGVMLHAAARMEAGLELTRLESQLVGPVVRLLSREEVCDFGRVYQEEAAFRGRLFPDSLATRPVADGYSHEDLLADLPALHEEIAAQANVSVVDLDAPDSAGAGGADGAPLSFDSPSFREGMAAYGYGVSVVTASAHQEAAQERPPLQVDMTLPRFFCDFESHEVSGSNEIYWALAAGADEGVKQESITRTYGDVDNNETHNMDANTVLFRGTVGKVLIVHIELWEEDQGVDPELARTIKEIATALQDTADILSALPGGTQWQLVTDFVAMLGGIGQLVGEIIGWLEDDLLTHRTIAFDRGAMDALADPIYQQPDVTWRFPGPTAYEGSFTLDIRSRYTQPSSNDIALLAHATGGWSGRSLPWPRAKTPGAPALALHNGNLYCAVRGGDNKVYVSRRETSGTWSAFGAVPGLATNTPPALASYNGQLYLAVKQQSSDNNNGRAWVASSDRGDAWSPGITHDYIRTAPALAVHQGRLWLAAFGGTDGVSLLVGSRGTGGSWEWLKEHTAHKSQYAPAMTMFQNRLHLAYRDSDSQVCFTVRDDAFNASPRWAAAGRLSGTTPNGPALAVVGTQLHCAVRGGDDNIWHCTNAGTGWTPFTVVPTAGKTLSSPALAPSTATDLHLVYRALH</sequence>
<accession>A0A646KCP3</accession>
<dbReference type="EMBL" id="VCLA01000057">
    <property type="protein sequence ID" value="MQS99973.1"/>
    <property type="molecule type" value="Genomic_DNA"/>
</dbReference>
<organism evidence="1 2">
    <name type="scientific">Streptomyces jumonjinensis</name>
    <dbReference type="NCBI Taxonomy" id="1945"/>
    <lineage>
        <taxon>Bacteria</taxon>
        <taxon>Bacillati</taxon>
        <taxon>Actinomycetota</taxon>
        <taxon>Actinomycetes</taxon>
        <taxon>Kitasatosporales</taxon>
        <taxon>Streptomycetaceae</taxon>
        <taxon>Streptomyces</taxon>
    </lineage>
</organism>
<dbReference type="SUPFAM" id="SSF89372">
    <property type="entry name" value="Fucose-specific lectin"/>
    <property type="match status" value="1"/>
</dbReference>
<name>A0A646KCP3_STRJU</name>
<protein>
    <submittedName>
        <fullName evidence="1">Uncharacterized protein</fullName>
    </submittedName>
</protein>